<dbReference type="InterPro" id="IPR054612">
    <property type="entry name" value="Phage_capsid-like_C"/>
</dbReference>
<dbReference type="Pfam" id="PF05065">
    <property type="entry name" value="Phage_capsid"/>
    <property type="match status" value="1"/>
</dbReference>
<protein>
    <submittedName>
        <fullName evidence="5">Phage major capsid protein</fullName>
    </submittedName>
</protein>
<dbReference type="Gene3D" id="3.30.2320.10">
    <property type="entry name" value="hypothetical protein PF0899 domain"/>
    <property type="match status" value="1"/>
</dbReference>
<evidence type="ECO:0000313" key="5">
    <source>
        <dbReference type="EMBL" id="TDC02605.1"/>
    </source>
</evidence>
<organism evidence="5 6">
    <name type="scientific">Micromonospora fluostatini</name>
    <dbReference type="NCBI Taxonomy" id="1629071"/>
    <lineage>
        <taxon>Bacteria</taxon>
        <taxon>Bacillati</taxon>
        <taxon>Actinomycetota</taxon>
        <taxon>Actinomycetes</taxon>
        <taxon>Micromonosporales</taxon>
        <taxon>Micromonosporaceae</taxon>
        <taxon>Micromonospora</taxon>
    </lineage>
</organism>
<dbReference type="Proteomes" id="UP000295626">
    <property type="component" value="Unassembled WGS sequence"/>
</dbReference>
<dbReference type="InterPro" id="IPR024455">
    <property type="entry name" value="Phage_capsid"/>
</dbReference>
<comment type="subcellular location">
    <subcellularLocation>
        <location evidence="1">Virion</location>
    </subcellularLocation>
</comment>
<sequence>MNLRQQLKAKMARVAELAKAAKSRDLTDDELTEVDTLADEVADLQAKVRKADVAAKRLAGLAGGDQDDDEDDEDDDEDDDGDAPAGRKTGGARAVDRVERLHAKRLGSKFVKSDAYKAFRKAHPGGVGQGTPINIGRVKVGTMEDWHDGRRRRKATLTTQVGRVQPIRYPTVDMVERDNLTILDLISRGEADGAFDYVQVTGVTRNAAVVPESTSPTDTAALKPVSDMATQIAEAKPYTYADGYDITNQLLTDAPAMATYMDQELAYSLDWVIEDKLLAGTGTNGEPRGLLHTTGVQELTYTPGADARAQVVAIRQAITRVTRLRGGQVTAVLMSPEDDEAWDLLKDNQERFLGQGPFGVGPSTSWGRARALSERLAPGTVILGDWRQIALLDVEGLSILAFNQHKDYAQRNMTYVRAELRAEQVIWKPNRLIVVKPAEDED</sequence>
<feature type="coiled-coil region" evidence="2">
    <location>
        <begin position="4"/>
        <end position="54"/>
    </location>
</feature>
<dbReference type="NCBIfam" id="TIGR01554">
    <property type="entry name" value="major_cap_HK97"/>
    <property type="match status" value="1"/>
</dbReference>
<reference evidence="5 6" key="1">
    <citation type="submission" date="2019-02" db="EMBL/GenBank/DDBJ databases">
        <title>Draft genome sequences of novel Actinobacteria.</title>
        <authorList>
            <person name="Sahin N."/>
            <person name="Ay H."/>
            <person name="Saygin H."/>
        </authorList>
    </citation>
    <scope>NUCLEOTIDE SEQUENCE [LARGE SCALE GENOMIC DNA]</scope>
    <source>
        <strain evidence="5 6">JCM 30529</strain>
    </source>
</reference>
<evidence type="ECO:0000256" key="3">
    <source>
        <dbReference type="SAM" id="MobiDB-lite"/>
    </source>
</evidence>
<proteinExistence type="predicted"/>
<dbReference type="SUPFAM" id="SSF56563">
    <property type="entry name" value="Major capsid protein gp5"/>
    <property type="match status" value="1"/>
</dbReference>
<evidence type="ECO:0000256" key="2">
    <source>
        <dbReference type="SAM" id="Coils"/>
    </source>
</evidence>
<evidence type="ECO:0000256" key="1">
    <source>
        <dbReference type="ARBA" id="ARBA00004328"/>
    </source>
</evidence>
<keyword evidence="6" id="KW-1185">Reference proteome</keyword>
<keyword evidence="2" id="KW-0175">Coiled coil</keyword>
<feature type="domain" description="Phage capsid-like C-terminal" evidence="4">
    <location>
        <begin position="177"/>
        <end position="436"/>
    </location>
</feature>
<feature type="region of interest" description="Disordered" evidence="3">
    <location>
        <begin position="60"/>
        <end position="95"/>
    </location>
</feature>
<dbReference type="Gene3D" id="3.30.2400.10">
    <property type="entry name" value="Major capsid protein gp5"/>
    <property type="match status" value="1"/>
</dbReference>
<evidence type="ECO:0000313" key="6">
    <source>
        <dbReference type="Proteomes" id="UP000295626"/>
    </source>
</evidence>
<feature type="compositionally biased region" description="Acidic residues" evidence="3">
    <location>
        <begin position="65"/>
        <end position="82"/>
    </location>
</feature>
<evidence type="ECO:0000259" key="4">
    <source>
        <dbReference type="Pfam" id="PF05065"/>
    </source>
</evidence>
<gene>
    <name evidence="5" type="ORF">E1091_00400</name>
</gene>
<name>A0ABY2DM43_9ACTN</name>
<dbReference type="EMBL" id="SMKE01000003">
    <property type="protein sequence ID" value="TDC02605.1"/>
    <property type="molecule type" value="Genomic_DNA"/>
</dbReference>
<accession>A0ABY2DM43</accession>
<comment type="caution">
    <text evidence="5">The sequence shown here is derived from an EMBL/GenBank/DDBJ whole genome shotgun (WGS) entry which is preliminary data.</text>
</comment>